<dbReference type="Pfam" id="PF13020">
    <property type="entry name" value="NOV_C"/>
    <property type="match status" value="1"/>
</dbReference>
<dbReference type="InterPro" id="IPR024975">
    <property type="entry name" value="NOV_C"/>
</dbReference>
<name>A0A4P6WXI0_HYDPS</name>
<dbReference type="RefSeq" id="WP_243721656.1">
    <property type="nucleotide sequence ID" value="NZ_CP037867.1"/>
</dbReference>
<dbReference type="Proteomes" id="UP000293912">
    <property type="component" value="Chromosome"/>
</dbReference>
<dbReference type="KEGG" id="hpse:HPF_00030"/>
<gene>
    <name evidence="2" type="ORF">HPF_00030</name>
</gene>
<evidence type="ECO:0000313" key="3">
    <source>
        <dbReference type="Proteomes" id="UP000293912"/>
    </source>
</evidence>
<sequence length="280" mass="31609">MTSQDWNRLEVEAIVADYLKMLSLELAGQAFSKTAHRRALQQKLQGRTDGSIEFKHCNISAVMRDLGFPTVRGYQPRSNYQSLLREVVEAQVTRQTSLDSLALAAVEQPAVSPELIDFSKVVANAPKRQHVATDAAPYRDYAPVKRDYIAREARNTSLGIAGEEFVVRFEHWRLNQLGMTTLADRVEHVSQTKGDGLGYDVLSFDASGRERFIEVKTTAFGKETPFFVTRNELDFSKDAKDHFVLCRLFEFRQAPRLFALNGALDQHCALDPVTYRASFA</sequence>
<evidence type="ECO:0000259" key="1">
    <source>
        <dbReference type="Pfam" id="PF13020"/>
    </source>
</evidence>
<reference evidence="2 3" key="1">
    <citation type="submission" date="2019-03" db="EMBL/GenBank/DDBJ databases">
        <authorList>
            <person name="Sebastian G."/>
            <person name="Baumann P."/>
            <person name="Ruckert C."/>
            <person name="Kalinowski J."/>
            <person name="Nebel B."/>
            <person name="Takors R."/>
            <person name="Blombach B."/>
        </authorList>
    </citation>
    <scope>NUCLEOTIDE SEQUENCE [LARGE SCALE GENOMIC DNA]</scope>
    <source>
        <strain evidence="2 3">DSM 1084</strain>
    </source>
</reference>
<dbReference type="AlphaFoldDB" id="A0A4P6WXI0"/>
<protein>
    <recommendedName>
        <fullName evidence="1">Protein NO VEIN C-terminal domain-containing protein</fullName>
    </recommendedName>
</protein>
<feature type="domain" description="Protein NO VEIN C-terminal" evidence="1">
    <location>
        <begin position="162"/>
        <end position="258"/>
    </location>
</feature>
<evidence type="ECO:0000313" key="2">
    <source>
        <dbReference type="EMBL" id="QBM26041.1"/>
    </source>
</evidence>
<proteinExistence type="predicted"/>
<organism evidence="2 3">
    <name type="scientific">Hydrogenophaga pseudoflava</name>
    <name type="common">Pseudomonas carboxydoflava</name>
    <dbReference type="NCBI Taxonomy" id="47421"/>
    <lineage>
        <taxon>Bacteria</taxon>
        <taxon>Pseudomonadati</taxon>
        <taxon>Pseudomonadota</taxon>
        <taxon>Betaproteobacteria</taxon>
        <taxon>Burkholderiales</taxon>
        <taxon>Comamonadaceae</taxon>
        <taxon>Hydrogenophaga</taxon>
    </lineage>
</organism>
<dbReference type="EMBL" id="CP037867">
    <property type="protein sequence ID" value="QBM26041.1"/>
    <property type="molecule type" value="Genomic_DNA"/>
</dbReference>
<accession>A0A4P6WXI0</accession>
<keyword evidence="3" id="KW-1185">Reference proteome</keyword>